<dbReference type="PANTHER" id="PTHR37017:SF11">
    <property type="entry name" value="ESTERASE_LIPASE_THIOESTERASE DOMAIN-CONTAINING PROTEIN"/>
    <property type="match status" value="1"/>
</dbReference>
<evidence type="ECO:0000313" key="3">
    <source>
        <dbReference type="Proteomes" id="UP000190166"/>
    </source>
</evidence>
<dbReference type="SUPFAM" id="SSF53474">
    <property type="entry name" value="alpha/beta-Hydrolases"/>
    <property type="match status" value="1"/>
</dbReference>
<dbReference type="InterPro" id="IPR029058">
    <property type="entry name" value="AB_hydrolase_fold"/>
</dbReference>
<dbReference type="PANTHER" id="PTHR37017">
    <property type="entry name" value="AB HYDROLASE-1 DOMAIN-CONTAINING PROTEIN-RELATED"/>
    <property type="match status" value="1"/>
</dbReference>
<organism evidence="2 3">
    <name type="scientific">Chitinophaga ginsengisegetis</name>
    <dbReference type="NCBI Taxonomy" id="393003"/>
    <lineage>
        <taxon>Bacteria</taxon>
        <taxon>Pseudomonadati</taxon>
        <taxon>Bacteroidota</taxon>
        <taxon>Chitinophagia</taxon>
        <taxon>Chitinophagales</taxon>
        <taxon>Chitinophagaceae</taxon>
        <taxon>Chitinophaga</taxon>
    </lineage>
</organism>
<dbReference type="STRING" id="393003.SAMN05660461_0548"/>
<name>A0A1T5N5Y7_9BACT</name>
<evidence type="ECO:0000259" key="1">
    <source>
        <dbReference type="Pfam" id="PF12697"/>
    </source>
</evidence>
<sequence>MSASSVKNIVIVHGAFADASGWEAAYNILKSKGYNVTLVQNPTSTLKDDVQATNVALDRQDGPTVLVGHSWGGTVITEAGVHPKVVSLVYVAAFVPDVDESTLALVQSAPILEVNGILPPDEKGLVYLDKDKFNQTFATGQSKEKSDFMYDSQIPLTVTAFVDKVTAAAWKSKPSYAILPTDDGTINPVLERTMYKRAGSTVVEMKGGHTLFMTHPEEVADVIIAASILR</sequence>
<dbReference type="Pfam" id="PF12697">
    <property type="entry name" value="Abhydrolase_6"/>
    <property type="match status" value="1"/>
</dbReference>
<dbReference type="EMBL" id="FUZZ01000001">
    <property type="protein sequence ID" value="SKC95882.1"/>
    <property type="molecule type" value="Genomic_DNA"/>
</dbReference>
<dbReference type="AlphaFoldDB" id="A0A1T5N5Y7"/>
<gene>
    <name evidence="2" type="ORF">SAMN05660461_0548</name>
</gene>
<evidence type="ECO:0000313" key="2">
    <source>
        <dbReference type="EMBL" id="SKC95882.1"/>
    </source>
</evidence>
<protein>
    <submittedName>
        <fullName evidence="2">Pimeloyl-ACP methyl ester carboxylesterase</fullName>
    </submittedName>
</protein>
<accession>A0A1T5N5Y7</accession>
<dbReference type="Gene3D" id="3.40.50.1820">
    <property type="entry name" value="alpha/beta hydrolase"/>
    <property type="match status" value="1"/>
</dbReference>
<dbReference type="InterPro" id="IPR052897">
    <property type="entry name" value="Sec-Metab_Biosynth_Hydrolase"/>
</dbReference>
<feature type="domain" description="AB hydrolase-1" evidence="1">
    <location>
        <begin position="9"/>
        <end position="222"/>
    </location>
</feature>
<reference evidence="2 3" key="1">
    <citation type="submission" date="2017-02" db="EMBL/GenBank/DDBJ databases">
        <authorList>
            <person name="Peterson S.W."/>
        </authorList>
    </citation>
    <scope>NUCLEOTIDE SEQUENCE [LARGE SCALE GENOMIC DNA]</scope>
    <source>
        <strain evidence="2 3">DSM 18108</strain>
    </source>
</reference>
<dbReference type="InterPro" id="IPR000073">
    <property type="entry name" value="AB_hydrolase_1"/>
</dbReference>
<dbReference type="RefSeq" id="WP_079467876.1">
    <property type="nucleotide sequence ID" value="NZ_FUZZ01000001.1"/>
</dbReference>
<proteinExistence type="predicted"/>
<dbReference type="Proteomes" id="UP000190166">
    <property type="component" value="Unassembled WGS sequence"/>
</dbReference>
<keyword evidence="3" id="KW-1185">Reference proteome</keyword>